<name>A0A841G6C7_9GAMM</name>
<dbReference type="Gene3D" id="1.10.10.60">
    <property type="entry name" value="Homeodomain-like"/>
    <property type="match status" value="2"/>
</dbReference>
<dbReference type="GO" id="GO:0003700">
    <property type="term" value="F:DNA-binding transcription factor activity"/>
    <property type="evidence" value="ECO:0007669"/>
    <property type="project" value="InterPro"/>
</dbReference>
<dbReference type="InterPro" id="IPR020449">
    <property type="entry name" value="Tscrpt_reg_AraC-type_HTH"/>
</dbReference>
<accession>A0A841G6C7</accession>
<evidence type="ECO:0000256" key="3">
    <source>
        <dbReference type="ARBA" id="ARBA00023163"/>
    </source>
</evidence>
<dbReference type="RefSeq" id="WP_188025248.1">
    <property type="nucleotide sequence ID" value="NZ_JACHGR010000001.1"/>
</dbReference>
<dbReference type="SUPFAM" id="SSF46689">
    <property type="entry name" value="Homeodomain-like"/>
    <property type="match status" value="2"/>
</dbReference>
<dbReference type="InterPro" id="IPR018060">
    <property type="entry name" value="HTH_AraC"/>
</dbReference>
<dbReference type="PANTHER" id="PTHR43280">
    <property type="entry name" value="ARAC-FAMILY TRANSCRIPTIONAL REGULATOR"/>
    <property type="match status" value="1"/>
</dbReference>
<dbReference type="PROSITE" id="PS01124">
    <property type="entry name" value="HTH_ARAC_FAMILY_2"/>
    <property type="match status" value="1"/>
</dbReference>
<dbReference type="SMART" id="SM00342">
    <property type="entry name" value="HTH_ARAC"/>
    <property type="match status" value="1"/>
</dbReference>
<dbReference type="EMBL" id="JACHGR010000001">
    <property type="protein sequence ID" value="MBB6054438.1"/>
    <property type="molecule type" value="Genomic_DNA"/>
</dbReference>
<dbReference type="InterPro" id="IPR018062">
    <property type="entry name" value="HTH_AraC-typ_CS"/>
</dbReference>
<dbReference type="InterPro" id="IPR009057">
    <property type="entry name" value="Homeodomain-like_sf"/>
</dbReference>
<proteinExistence type="predicted"/>
<dbReference type="PROSITE" id="PS00041">
    <property type="entry name" value="HTH_ARAC_FAMILY_1"/>
    <property type="match status" value="1"/>
</dbReference>
<keyword evidence="1" id="KW-0805">Transcription regulation</keyword>
<evidence type="ECO:0000313" key="6">
    <source>
        <dbReference type="Proteomes" id="UP000585721"/>
    </source>
</evidence>
<gene>
    <name evidence="5" type="ORF">HNR75_000303</name>
</gene>
<organism evidence="5 6">
    <name type="scientific">Tolumonas osonensis</name>
    <dbReference type="NCBI Taxonomy" id="675874"/>
    <lineage>
        <taxon>Bacteria</taxon>
        <taxon>Pseudomonadati</taxon>
        <taxon>Pseudomonadota</taxon>
        <taxon>Gammaproteobacteria</taxon>
        <taxon>Aeromonadales</taxon>
        <taxon>Aeromonadaceae</taxon>
        <taxon>Tolumonas</taxon>
    </lineage>
</organism>
<evidence type="ECO:0000259" key="4">
    <source>
        <dbReference type="PROSITE" id="PS01124"/>
    </source>
</evidence>
<dbReference type="PRINTS" id="PR00032">
    <property type="entry name" value="HTHARAC"/>
</dbReference>
<reference evidence="5 6" key="1">
    <citation type="submission" date="2020-08" db="EMBL/GenBank/DDBJ databases">
        <title>Genomic Encyclopedia of Type Strains, Phase IV (KMG-IV): sequencing the most valuable type-strain genomes for metagenomic binning, comparative biology and taxonomic classification.</title>
        <authorList>
            <person name="Goeker M."/>
        </authorList>
    </citation>
    <scope>NUCLEOTIDE SEQUENCE [LARGE SCALE GENOMIC DNA]</scope>
    <source>
        <strain evidence="5 6">DSM 22975</strain>
    </source>
</reference>
<keyword evidence="2 5" id="KW-0238">DNA-binding</keyword>
<evidence type="ECO:0000256" key="1">
    <source>
        <dbReference type="ARBA" id="ARBA00023015"/>
    </source>
</evidence>
<feature type="domain" description="HTH araC/xylS-type" evidence="4">
    <location>
        <begin position="179"/>
        <end position="277"/>
    </location>
</feature>
<comment type="caution">
    <text evidence="5">The sequence shown here is derived from an EMBL/GenBank/DDBJ whole genome shotgun (WGS) entry which is preliminary data.</text>
</comment>
<sequence length="282" mass="32553">MNHDLINTLDGFMSATDSLSKIIFSGETTTPLPMAYQVNFPRLELVVDGSIEMTIGGYADDINKIQQTRSTALFVPPDGWNKPEWMSPVTTLSLLFSKQQIGFSLMHWSGSNFEILAKDHITISKSRICELLIQALNEISLQTEHQDTAIQLVKALISFSIESLRDTKTQYSRGYALFNAVRNFIEKNYQQPLTRESVAAEFFISPNYLSWLFRKEGHITFNDFINFVRLERAKYLLKRFDITIHEIAQQCGFNDSNYFCRIFKKKTALAPSEYRKQFRINQ</sequence>
<protein>
    <submittedName>
        <fullName evidence="5">AraC-like DNA-binding protein</fullName>
    </submittedName>
</protein>
<dbReference type="AlphaFoldDB" id="A0A841G6C7"/>
<keyword evidence="6" id="KW-1185">Reference proteome</keyword>
<dbReference type="PANTHER" id="PTHR43280:SF10">
    <property type="entry name" value="REGULATORY PROTEIN POCR"/>
    <property type="match status" value="1"/>
</dbReference>
<evidence type="ECO:0000256" key="2">
    <source>
        <dbReference type="ARBA" id="ARBA00023125"/>
    </source>
</evidence>
<dbReference type="Pfam" id="PF12833">
    <property type="entry name" value="HTH_18"/>
    <property type="match status" value="1"/>
</dbReference>
<keyword evidence="3" id="KW-0804">Transcription</keyword>
<dbReference type="GO" id="GO:0043565">
    <property type="term" value="F:sequence-specific DNA binding"/>
    <property type="evidence" value="ECO:0007669"/>
    <property type="project" value="InterPro"/>
</dbReference>
<dbReference type="Proteomes" id="UP000585721">
    <property type="component" value="Unassembled WGS sequence"/>
</dbReference>
<evidence type="ECO:0000313" key="5">
    <source>
        <dbReference type="EMBL" id="MBB6054438.1"/>
    </source>
</evidence>